<keyword evidence="3" id="KW-1185">Reference proteome</keyword>
<gene>
    <name evidence="2" type="ORF">JQN84_02175</name>
</gene>
<proteinExistence type="predicted"/>
<evidence type="ECO:0000313" key="2">
    <source>
        <dbReference type="EMBL" id="MBM7081354.1"/>
    </source>
</evidence>
<sequence length="94" mass="10136">MISSSCQARGEGFAAGNALGRVDHAFPGARTLPAWSMPPTAPALPADDQKAVEQQTAAERYHDGAPWFVPPVRPDHVAGQGREERRGLDWTSWA</sequence>
<dbReference type="EMBL" id="JAFEUO010000001">
    <property type="protein sequence ID" value="MBM7081354.1"/>
    <property type="molecule type" value="Genomic_DNA"/>
</dbReference>
<accession>A0ABS2J4T7</accession>
<organism evidence="2 3">
    <name type="scientific">Micromonospora humidisoli</name>
    <dbReference type="NCBI Taxonomy" id="2807622"/>
    <lineage>
        <taxon>Bacteria</taxon>
        <taxon>Bacillati</taxon>
        <taxon>Actinomycetota</taxon>
        <taxon>Actinomycetes</taxon>
        <taxon>Micromonosporales</taxon>
        <taxon>Micromonosporaceae</taxon>
        <taxon>Micromonospora</taxon>
    </lineage>
</organism>
<comment type="caution">
    <text evidence="2">The sequence shown here is derived from an EMBL/GenBank/DDBJ whole genome shotgun (WGS) entry which is preliminary data.</text>
</comment>
<reference evidence="2 3" key="1">
    <citation type="submission" date="2021-02" db="EMBL/GenBank/DDBJ databases">
        <authorList>
            <person name="Lee D.-H."/>
        </authorList>
    </citation>
    <scope>NUCLEOTIDE SEQUENCE [LARGE SCALE GENOMIC DNA]</scope>
    <source>
        <strain evidence="2 3">MMS20-R2-29</strain>
    </source>
</reference>
<evidence type="ECO:0000313" key="3">
    <source>
        <dbReference type="Proteomes" id="UP000809587"/>
    </source>
</evidence>
<name>A0ABS2J4T7_9ACTN</name>
<protein>
    <submittedName>
        <fullName evidence="2">Uncharacterized protein</fullName>
    </submittedName>
</protein>
<evidence type="ECO:0000256" key="1">
    <source>
        <dbReference type="SAM" id="MobiDB-lite"/>
    </source>
</evidence>
<feature type="region of interest" description="Disordered" evidence="1">
    <location>
        <begin position="33"/>
        <end position="94"/>
    </location>
</feature>
<dbReference type="Proteomes" id="UP000809587">
    <property type="component" value="Unassembled WGS sequence"/>
</dbReference>
<feature type="compositionally biased region" description="Basic and acidic residues" evidence="1">
    <location>
        <begin position="73"/>
        <end position="88"/>
    </location>
</feature>
<dbReference type="RefSeq" id="WP_204956707.1">
    <property type="nucleotide sequence ID" value="NZ_JAFEUO010000001.1"/>
</dbReference>